<feature type="domain" description="DDE Tnp4" evidence="5">
    <location>
        <begin position="1126"/>
        <end position="1290"/>
    </location>
</feature>
<dbReference type="GO" id="GO:0046872">
    <property type="term" value="F:metal ion binding"/>
    <property type="evidence" value="ECO:0007669"/>
    <property type="project" value="UniProtKB-KW"/>
</dbReference>
<dbReference type="Pfam" id="PF24883">
    <property type="entry name" value="NPHP3_N"/>
    <property type="match status" value="1"/>
</dbReference>
<feature type="domain" description="Nephrocystin 3-like N-terminal" evidence="6">
    <location>
        <begin position="357"/>
        <end position="520"/>
    </location>
</feature>
<dbReference type="Gene3D" id="3.40.50.300">
    <property type="entry name" value="P-loop containing nucleotide triphosphate hydrolases"/>
    <property type="match status" value="1"/>
</dbReference>
<evidence type="ECO:0000256" key="1">
    <source>
        <dbReference type="ARBA" id="ARBA00001968"/>
    </source>
</evidence>
<dbReference type="InterPro" id="IPR056884">
    <property type="entry name" value="NPHP3-like_N"/>
</dbReference>
<dbReference type="PANTHER" id="PTHR48471:SF1">
    <property type="entry name" value="DDE TNP4 DOMAIN-CONTAINING PROTEIN"/>
    <property type="match status" value="1"/>
</dbReference>
<organism evidence="7 8">
    <name type="scientific">Rhizoctonia solani</name>
    <dbReference type="NCBI Taxonomy" id="456999"/>
    <lineage>
        <taxon>Eukaryota</taxon>
        <taxon>Fungi</taxon>
        <taxon>Dikarya</taxon>
        <taxon>Basidiomycota</taxon>
        <taxon>Agaricomycotina</taxon>
        <taxon>Agaricomycetes</taxon>
        <taxon>Cantharellales</taxon>
        <taxon>Ceratobasidiaceae</taxon>
        <taxon>Rhizoctonia</taxon>
    </lineage>
</organism>
<dbReference type="EMBL" id="CYGV01001241">
    <property type="protein sequence ID" value="CUA71478.1"/>
    <property type="molecule type" value="Genomic_DNA"/>
</dbReference>
<dbReference type="InterPro" id="IPR027417">
    <property type="entry name" value="P-loop_NTPase"/>
</dbReference>
<evidence type="ECO:0000256" key="4">
    <source>
        <dbReference type="SAM" id="MobiDB-lite"/>
    </source>
</evidence>
<reference evidence="7 8" key="1">
    <citation type="submission" date="2015-07" db="EMBL/GenBank/DDBJ databases">
        <authorList>
            <person name="Noorani M."/>
        </authorList>
    </citation>
    <scope>NUCLEOTIDE SEQUENCE [LARGE SCALE GENOMIC DNA]</scope>
    <source>
        <strain evidence="7">BBA 69670</strain>
    </source>
</reference>
<evidence type="ECO:0000256" key="3">
    <source>
        <dbReference type="ARBA" id="ARBA00022737"/>
    </source>
</evidence>
<keyword evidence="8" id="KW-1185">Reference proteome</keyword>
<protein>
    <submittedName>
        <fullName evidence="7">Cytoplasmic dynein 2 heavy chain 1</fullName>
    </submittedName>
</protein>
<name>A0A0K6FZE5_9AGAM</name>
<comment type="cofactor">
    <cofactor evidence="1">
        <name>a divalent metal cation</name>
        <dbReference type="ChEBI" id="CHEBI:60240"/>
    </cofactor>
</comment>
<gene>
    <name evidence="7" type="ORF">RSOLAG22IIIB_09602</name>
</gene>
<evidence type="ECO:0000259" key="6">
    <source>
        <dbReference type="Pfam" id="PF24883"/>
    </source>
</evidence>
<evidence type="ECO:0000313" key="7">
    <source>
        <dbReference type="EMBL" id="CUA71478.1"/>
    </source>
</evidence>
<keyword evidence="2" id="KW-0479">Metal-binding</keyword>
<keyword evidence="3" id="KW-0677">Repeat</keyword>
<dbReference type="Pfam" id="PF13359">
    <property type="entry name" value="DDE_Tnp_4"/>
    <property type="match status" value="1"/>
</dbReference>
<proteinExistence type="predicted"/>
<evidence type="ECO:0000313" key="8">
    <source>
        <dbReference type="Proteomes" id="UP000044841"/>
    </source>
</evidence>
<dbReference type="PANTHER" id="PTHR48471">
    <property type="entry name" value="DDE TNP4 DOMAIN-CONTAINING PROTEIN"/>
    <property type="match status" value="1"/>
</dbReference>
<evidence type="ECO:0000259" key="5">
    <source>
        <dbReference type="Pfam" id="PF13359"/>
    </source>
</evidence>
<dbReference type="SUPFAM" id="SSF52540">
    <property type="entry name" value="P-loop containing nucleoside triphosphate hydrolases"/>
    <property type="match status" value="1"/>
</dbReference>
<evidence type="ECO:0000256" key="2">
    <source>
        <dbReference type="ARBA" id="ARBA00022723"/>
    </source>
</evidence>
<feature type="region of interest" description="Disordered" evidence="4">
    <location>
        <begin position="16"/>
        <end position="56"/>
    </location>
</feature>
<accession>A0A0K6FZE5</accession>
<dbReference type="Proteomes" id="UP000044841">
    <property type="component" value="Unassembled WGS sequence"/>
</dbReference>
<sequence length="1348" mass="150857">MKKIRELKSRLKAKVNNIFDSDSEPSRPSTPTSAHDLRESASPPLEHALSHSTHQDTELAELIVHSASVPNLGVPSAVPETASPETSVLPGALISNMLSPSQPNLVIEAETLPSRQMSPLPLPDPVQSQLAVVPAPLTTDPDTITVLVNQTELISPHSAPTVNKVPTPQLGISSWAKSEGWANLKGCLSTLNQAVGLSGLGPLKTVIEGMADCIGIYETEAQGRQAYTDLQEELERIFKRMQQYLDLSPTVSANISDVCRMIDQEIEYVKNRQSRTRIRRLAEAEQDDNVLACYRHICDRLHDLSLDMTISTLATVEQHAIDDRMKQLAPAISARYNSGIAHTLKRGPCTEGTRTKVLNDMYRWVADPNAGNIYWISGMAGTGKTTIAYSLCKWLDAESSATLGSSFFCSRSVPECRNIGKIIPSIAYQLAQHSQPFRYALCEKIRSSPDALDGPPALQFESFIVGLVTHPKVREALPRDIVVVIDALDECEDTTSTQQILDTLSIKSRGLPIKFVISSRPEAAIRDQMEKNGTWADSRVVLHELDTGEVQTDIRTYLKAGLAPITPSESVIEKLIERAGVLFIYAATVIRYVGRDNFKGNPRARLQTILNSSSKQSKAQTKDIDELYRTILESAMNNEELETTEQEDIKLILNTVVCAKTPLTVDALNGLLDLGDVERVKAALRPLWSVLHVMGQDMTVSTLHASFSDYLIDSSRSGNSEWHCNDTAHHHILTQRCFECIRDTRPHFNICRLESSYLKDDEVEDFDLRVQKYIPEKLRYACQYWSAHLVASSSGDALVLLLLLEDLLAKRLLLWIEVLNLTKITATSAYSLTIAKEWVARHSTSRELVDLIQDAWRFAFTVASSPISQSTPHIYISMLPFLASDSPIRKHYNPRMNGMIHVEGRGLTKIMDIVDEHPDFIYSLILDDEVDTTANRKHRLRIALSLGSLYLLGTTLRDRIRNPSRRYLTRSNLQPEPRIASSWQALYQSRDDRGYITTMGVNVATFDYMLDSGFRAAWNSRTIPRGDVNSQGLTRLGRRSLDAEGALGLLLHFLSGTMNETSLQEMFALVPSVLSRYIEFALGILLNVLKTIREARISWPTPAKMQKYSQVINDRHPNIVGAFGFLDGLSLPVSTSSDPEIEQATYNGWLHSHRTTNVIVFAPDGCIISSRINAPGSWHDSRTASHVYDQLRNKTPEGFFLVADTAFPRTSADLAGKIKTPLKVRARLSDNPVRAAEELAYSNAITSARQPAEWGMRALQGAYGRLRMPLDINNPIGRRVLLETCFRLHNLRTRLIGINQIRTVYMRQWDSDDDRFLHNLHSMFFSDIRANDRVKRFYLQLAPVPIQR</sequence>
<dbReference type="InterPro" id="IPR027806">
    <property type="entry name" value="HARBI1_dom"/>
</dbReference>